<evidence type="ECO:0000313" key="2">
    <source>
        <dbReference type="Proteomes" id="UP000321058"/>
    </source>
</evidence>
<dbReference type="AlphaFoldDB" id="A0A512NSF7"/>
<evidence type="ECO:0000313" key="1">
    <source>
        <dbReference type="EMBL" id="GEP61877.1"/>
    </source>
</evidence>
<organism evidence="1 2">
    <name type="scientific">Reyranella soli</name>
    <dbReference type="NCBI Taxonomy" id="1230389"/>
    <lineage>
        <taxon>Bacteria</taxon>
        <taxon>Pseudomonadati</taxon>
        <taxon>Pseudomonadota</taxon>
        <taxon>Alphaproteobacteria</taxon>
        <taxon>Hyphomicrobiales</taxon>
        <taxon>Reyranellaceae</taxon>
        <taxon>Reyranella</taxon>
    </lineage>
</organism>
<gene>
    <name evidence="1" type="ORF">RSO01_90430</name>
</gene>
<proteinExistence type="predicted"/>
<protein>
    <submittedName>
        <fullName evidence="1">Uncharacterized protein</fullName>
    </submittedName>
</protein>
<reference evidence="1 2" key="1">
    <citation type="submission" date="2019-07" db="EMBL/GenBank/DDBJ databases">
        <title>Whole genome shotgun sequence of Reyranella soli NBRC 108950.</title>
        <authorList>
            <person name="Hosoyama A."/>
            <person name="Uohara A."/>
            <person name="Ohji S."/>
            <person name="Ichikawa N."/>
        </authorList>
    </citation>
    <scope>NUCLEOTIDE SEQUENCE [LARGE SCALE GENOMIC DNA]</scope>
    <source>
        <strain evidence="1 2">NBRC 108950</strain>
    </source>
</reference>
<dbReference type="Proteomes" id="UP000321058">
    <property type="component" value="Unassembled WGS sequence"/>
</dbReference>
<dbReference type="EMBL" id="BKAJ01000267">
    <property type="protein sequence ID" value="GEP61877.1"/>
    <property type="molecule type" value="Genomic_DNA"/>
</dbReference>
<accession>A0A512NSF7</accession>
<comment type="caution">
    <text evidence="1">The sequence shown here is derived from an EMBL/GenBank/DDBJ whole genome shotgun (WGS) entry which is preliminary data.</text>
</comment>
<keyword evidence="2" id="KW-1185">Reference proteome</keyword>
<name>A0A512NSF7_9HYPH</name>
<sequence>MKQKMVDIDTACRVAGGRPGGGSYIFVQDFSGDGLNDYLISEGNYNCIGKPDAFRAGGKAMVEIYVTSGGDAFRGFYEVVRGYRILDTRPRTVQIVRDGAACGGALSATCTVTLRWDPPSRKFTAASASSSPITPSTDLKPPNAAVTLPAGVLTAAEVNSQAVGRKVQGDGTQWLYYSNGKYESDDGRVARSGTYVVRPDGRLCWNDRIGVSGCFQYYRQAGKLHLRRADPDNTFALGPITVGSLPR</sequence>